<dbReference type="EMBL" id="LR699554">
    <property type="protein sequence ID" value="VVD33578.1"/>
    <property type="molecule type" value="Genomic_DNA"/>
</dbReference>
<sequence length="64" mass="6845">MQALFAFVPGAPATVFVPAPRQSGQLFRGAEGTSPMRVTNLARQAHPDCFHDRQSSRTDAGNAC</sequence>
<dbReference type="Proteomes" id="UP000325811">
    <property type="component" value="Chromosome II"/>
</dbReference>
<accession>A0A5Q4ZNG8</accession>
<organism evidence="2 3">
    <name type="scientific">Paraburkholderia dioscoreae</name>
    <dbReference type="NCBI Taxonomy" id="2604047"/>
    <lineage>
        <taxon>Bacteria</taxon>
        <taxon>Pseudomonadati</taxon>
        <taxon>Pseudomonadota</taxon>
        <taxon>Betaproteobacteria</taxon>
        <taxon>Burkholderiales</taxon>
        <taxon>Burkholderiaceae</taxon>
        <taxon>Paraburkholderia</taxon>
    </lineage>
</organism>
<dbReference type="AlphaFoldDB" id="A0A5Q4ZNG8"/>
<gene>
    <name evidence="2" type="ORF">PDMSB3_2294</name>
</gene>
<protein>
    <submittedName>
        <fullName evidence="2">Uncharacterized protein</fullName>
    </submittedName>
</protein>
<feature type="compositionally biased region" description="Basic and acidic residues" evidence="1">
    <location>
        <begin position="45"/>
        <end position="56"/>
    </location>
</feature>
<name>A0A5Q4ZNG8_9BURK</name>
<evidence type="ECO:0000313" key="3">
    <source>
        <dbReference type="Proteomes" id="UP000325811"/>
    </source>
</evidence>
<evidence type="ECO:0000313" key="2">
    <source>
        <dbReference type="EMBL" id="VVD33578.1"/>
    </source>
</evidence>
<keyword evidence="3" id="KW-1185">Reference proteome</keyword>
<feature type="region of interest" description="Disordered" evidence="1">
    <location>
        <begin position="45"/>
        <end position="64"/>
    </location>
</feature>
<proteinExistence type="predicted"/>
<dbReference type="KEGG" id="pdio:PDMSB3_2294.1"/>
<reference evidence="2 3" key="1">
    <citation type="submission" date="2019-08" db="EMBL/GenBank/DDBJ databases">
        <authorList>
            <person name="Herpell B J."/>
        </authorList>
    </citation>
    <scope>NUCLEOTIDE SEQUENCE [LARGE SCALE GENOMIC DNA]</scope>
    <source>
        <strain evidence="3">Msb3</strain>
    </source>
</reference>
<evidence type="ECO:0000256" key="1">
    <source>
        <dbReference type="SAM" id="MobiDB-lite"/>
    </source>
</evidence>